<keyword evidence="3" id="KW-0067">ATP-binding</keyword>
<evidence type="ECO:0000313" key="4">
    <source>
        <dbReference type="Proteomes" id="UP001614394"/>
    </source>
</evidence>
<dbReference type="RefSeq" id="WP_399644187.1">
    <property type="nucleotide sequence ID" value="NZ_JBITYG010000001.1"/>
</dbReference>
<dbReference type="Gene3D" id="3.30.565.10">
    <property type="entry name" value="Histidine kinase-like ATPase, C-terminal domain"/>
    <property type="match status" value="1"/>
</dbReference>
<reference evidence="3 4" key="1">
    <citation type="submission" date="2024-10" db="EMBL/GenBank/DDBJ databases">
        <title>The Natural Products Discovery Center: Release of the First 8490 Sequenced Strains for Exploring Actinobacteria Biosynthetic Diversity.</title>
        <authorList>
            <person name="Kalkreuter E."/>
            <person name="Kautsar S.A."/>
            <person name="Yang D."/>
            <person name="Bader C.D."/>
            <person name="Teijaro C.N."/>
            <person name="Fluegel L."/>
            <person name="Davis C.M."/>
            <person name="Simpson J.R."/>
            <person name="Lauterbach L."/>
            <person name="Steele A.D."/>
            <person name="Gui C."/>
            <person name="Meng S."/>
            <person name="Li G."/>
            <person name="Viehrig K."/>
            <person name="Ye F."/>
            <person name="Su P."/>
            <person name="Kiefer A.F."/>
            <person name="Nichols A."/>
            <person name="Cepeda A.J."/>
            <person name="Yan W."/>
            <person name="Fan B."/>
            <person name="Jiang Y."/>
            <person name="Adhikari A."/>
            <person name="Zheng C.-J."/>
            <person name="Schuster L."/>
            <person name="Cowan T.M."/>
            <person name="Smanski M.J."/>
            <person name="Chevrette M.G."/>
            <person name="De Carvalho L.P.S."/>
            <person name="Shen B."/>
        </authorList>
    </citation>
    <scope>NUCLEOTIDE SEQUENCE [LARGE SCALE GENOMIC DNA]</scope>
    <source>
        <strain evidence="3 4">NPDC053399</strain>
    </source>
</reference>
<evidence type="ECO:0000259" key="2">
    <source>
        <dbReference type="Pfam" id="PF13581"/>
    </source>
</evidence>
<sequence length="142" mass="15597">MQQVPRSRETAVVTTRWAPSPRSVGQARHLLAATLNDWGLAGLAEPAVLVISELMTNAVVHGRVPGRRVETRVIRLAGGVRIEVHDANGKRPEMRQPSEDDEWGRGLALVQELTRGCWGVNTRQGVGKLVWAQLTTDGTHPR</sequence>
<comment type="caution">
    <text evidence="3">The sequence shown here is derived from an EMBL/GenBank/DDBJ whole genome shotgun (WGS) entry which is preliminary data.</text>
</comment>
<dbReference type="InterPro" id="IPR036890">
    <property type="entry name" value="HATPase_C_sf"/>
</dbReference>
<dbReference type="PANTHER" id="PTHR35526">
    <property type="entry name" value="ANTI-SIGMA-F FACTOR RSBW-RELATED"/>
    <property type="match status" value="1"/>
</dbReference>
<evidence type="ECO:0000313" key="3">
    <source>
        <dbReference type="EMBL" id="MFI9099681.1"/>
    </source>
</evidence>
<feature type="domain" description="Histidine kinase/HSP90-like ATPase" evidence="2">
    <location>
        <begin position="19"/>
        <end position="132"/>
    </location>
</feature>
<dbReference type="EMBL" id="JBITYG010000001">
    <property type="protein sequence ID" value="MFI9099681.1"/>
    <property type="molecule type" value="Genomic_DNA"/>
</dbReference>
<keyword evidence="3" id="KW-0547">Nucleotide-binding</keyword>
<gene>
    <name evidence="3" type="ORF">ACIGXA_04085</name>
</gene>
<name>A0ABW8BZU0_9ACTN</name>
<dbReference type="CDD" id="cd16936">
    <property type="entry name" value="HATPase_RsbW-like"/>
    <property type="match status" value="1"/>
</dbReference>
<dbReference type="InterPro" id="IPR050267">
    <property type="entry name" value="Anti-sigma-factor_SerPK"/>
</dbReference>
<protein>
    <submittedName>
        <fullName evidence="3">ATP-binding protein</fullName>
    </submittedName>
</protein>
<dbReference type="Pfam" id="PF13581">
    <property type="entry name" value="HATPase_c_2"/>
    <property type="match status" value="1"/>
</dbReference>
<keyword evidence="1" id="KW-0723">Serine/threonine-protein kinase</keyword>
<accession>A0ABW8BZU0</accession>
<keyword evidence="1" id="KW-0418">Kinase</keyword>
<keyword evidence="4" id="KW-1185">Reference proteome</keyword>
<dbReference type="Proteomes" id="UP001614394">
    <property type="component" value="Unassembled WGS sequence"/>
</dbReference>
<dbReference type="GO" id="GO:0005524">
    <property type="term" value="F:ATP binding"/>
    <property type="evidence" value="ECO:0007669"/>
    <property type="project" value="UniProtKB-KW"/>
</dbReference>
<organism evidence="3 4">
    <name type="scientific">Streptomyces fildesensis</name>
    <dbReference type="NCBI Taxonomy" id="375757"/>
    <lineage>
        <taxon>Bacteria</taxon>
        <taxon>Bacillati</taxon>
        <taxon>Actinomycetota</taxon>
        <taxon>Actinomycetes</taxon>
        <taxon>Kitasatosporales</taxon>
        <taxon>Streptomycetaceae</taxon>
        <taxon>Streptomyces</taxon>
    </lineage>
</organism>
<evidence type="ECO:0000256" key="1">
    <source>
        <dbReference type="ARBA" id="ARBA00022527"/>
    </source>
</evidence>
<proteinExistence type="predicted"/>
<dbReference type="InterPro" id="IPR003594">
    <property type="entry name" value="HATPase_dom"/>
</dbReference>
<dbReference type="PANTHER" id="PTHR35526:SF3">
    <property type="entry name" value="ANTI-SIGMA-F FACTOR RSBW"/>
    <property type="match status" value="1"/>
</dbReference>
<dbReference type="SUPFAM" id="SSF55874">
    <property type="entry name" value="ATPase domain of HSP90 chaperone/DNA topoisomerase II/histidine kinase"/>
    <property type="match status" value="1"/>
</dbReference>
<keyword evidence="1" id="KW-0808">Transferase</keyword>